<dbReference type="AlphaFoldDB" id="A0A1H9B294"/>
<dbReference type="RefSeq" id="WP_089908359.1">
    <property type="nucleotide sequence ID" value="NZ_FOFV01000001.1"/>
</dbReference>
<accession>A0A1H9B294</accession>
<dbReference type="OrthoDB" id="3397424at2"/>
<protein>
    <submittedName>
        <fullName evidence="1">2'-5' RNA ligase superfamily protein</fullName>
    </submittedName>
</protein>
<evidence type="ECO:0000313" key="1">
    <source>
        <dbReference type="EMBL" id="SEP82821.1"/>
    </source>
</evidence>
<dbReference type="GO" id="GO:0016874">
    <property type="term" value="F:ligase activity"/>
    <property type="evidence" value="ECO:0007669"/>
    <property type="project" value="UniProtKB-KW"/>
</dbReference>
<keyword evidence="2" id="KW-1185">Reference proteome</keyword>
<dbReference type="EMBL" id="FOFV01000001">
    <property type="protein sequence ID" value="SEP82821.1"/>
    <property type="molecule type" value="Genomic_DNA"/>
</dbReference>
<dbReference type="SUPFAM" id="SSF55144">
    <property type="entry name" value="LigT-like"/>
    <property type="match status" value="1"/>
</dbReference>
<dbReference type="Proteomes" id="UP000199503">
    <property type="component" value="Unassembled WGS sequence"/>
</dbReference>
<dbReference type="PANTHER" id="PTHR36039">
    <property type="match status" value="1"/>
</dbReference>
<gene>
    <name evidence="1" type="ORF">SAMN04488000_101369</name>
</gene>
<reference evidence="2" key="1">
    <citation type="submission" date="2016-10" db="EMBL/GenBank/DDBJ databases">
        <authorList>
            <person name="Varghese N."/>
            <person name="Submissions S."/>
        </authorList>
    </citation>
    <scope>NUCLEOTIDE SEQUENCE [LARGE SCALE GENOMIC DNA]</scope>
    <source>
        <strain evidence="2">DSM 44437</strain>
    </source>
</reference>
<proteinExistence type="predicted"/>
<organism evidence="1 2">
    <name type="scientific">Lentzea albida</name>
    <dbReference type="NCBI Taxonomy" id="65499"/>
    <lineage>
        <taxon>Bacteria</taxon>
        <taxon>Bacillati</taxon>
        <taxon>Actinomycetota</taxon>
        <taxon>Actinomycetes</taxon>
        <taxon>Pseudonocardiales</taxon>
        <taxon>Pseudonocardiaceae</taxon>
        <taxon>Lentzea</taxon>
    </lineage>
</organism>
<sequence>MHALVAFFDPEAERRIVGLLNNLGVEQSHTPRKPHLTYAAATTIGPKVRKELREDLERLWMPDLWLHTLGTFSTTDNVLMLGAVVDAELLAVHSAIHDVLASKVKNPSAYYLPGNWVPHCTLAHGLDDEAMKAAFAAVFPVEPIRAKVREVSIVDTQTGEIDVLKKASTAPR</sequence>
<keyword evidence="1" id="KW-0436">Ligase</keyword>
<evidence type="ECO:0000313" key="2">
    <source>
        <dbReference type="Proteomes" id="UP000199503"/>
    </source>
</evidence>
<dbReference type="Gene3D" id="3.90.1140.10">
    <property type="entry name" value="Cyclic phosphodiesterase"/>
    <property type="match status" value="1"/>
</dbReference>
<dbReference type="Pfam" id="PF13563">
    <property type="entry name" value="2_5_RNA_ligase2"/>
    <property type="match status" value="1"/>
</dbReference>
<dbReference type="PANTHER" id="PTHR36039:SF2">
    <property type="entry name" value="RNA LIGASE_CYCLIC NUCLEOTIDE PHOSPHODIESTERASE FAMILY PROTEIN"/>
    <property type="match status" value="1"/>
</dbReference>
<name>A0A1H9B294_9PSEU</name>
<dbReference type="STRING" id="65499.SAMN04488000_101369"/>
<dbReference type="InterPro" id="IPR009097">
    <property type="entry name" value="Cyclic_Pdiesterase"/>
</dbReference>